<dbReference type="Proteomes" id="UP000482209">
    <property type="component" value="Unassembled WGS sequence"/>
</dbReference>
<gene>
    <name evidence="2" type="ORF">FYJ58_01575</name>
</gene>
<dbReference type="Gene3D" id="2.60.40.1080">
    <property type="match status" value="1"/>
</dbReference>
<protein>
    <recommendedName>
        <fullName evidence="1">BIG2 domain-containing protein</fullName>
    </recommendedName>
</protein>
<keyword evidence="3" id="KW-1185">Reference proteome</keyword>
<feature type="domain" description="BIG2" evidence="1">
    <location>
        <begin position="10"/>
        <end position="56"/>
    </location>
</feature>
<dbReference type="RefSeq" id="WP_154516234.1">
    <property type="nucleotide sequence ID" value="NZ_VUMT01000001.1"/>
</dbReference>
<reference evidence="2 3" key="1">
    <citation type="submission" date="2019-08" db="EMBL/GenBank/DDBJ databases">
        <title>In-depth cultivation of the pig gut microbiome towards novel bacterial diversity and tailored functional studies.</title>
        <authorList>
            <person name="Wylensek D."/>
            <person name="Hitch T.C.A."/>
            <person name="Clavel T."/>
        </authorList>
    </citation>
    <scope>NUCLEOTIDE SEQUENCE [LARGE SCALE GENOMIC DNA]</scope>
    <source>
        <strain evidence="2 3">WCA-693-APC-MOT-I</strain>
    </source>
</reference>
<dbReference type="InterPro" id="IPR008964">
    <property type="entry name" value="Invasin/intimin_cell_adhesion"/>
</dbReference>
<sequence>MKADKAIKKHTAIKYESGNSKIATVSSKGVIKAKKSGTCYIYVYAQNGVYEKVKVTVQ</sequence>
<dbReference type="AlphaFoldDB" id="A0A6L5XUU0"/>
<dbReference type="InterPro" id="IPR003343">
    <property type="entry name" value="Big_2"/>
</dbReference>
<evidence type="ECO:0000313" key="3">
    <source>
        <dbReference type="Proteomes" id="UP000482209"/>
    </source>
</evidence>
<organism evidence="2 3">
    <name type="scientific">Velocimicrobium porci</name>
    <dbReference type="NCBI Taxonomy" id="2606634"/>
    <lineage>
        <taxon>Bacteria</taxon>
        <taxon>Bacillati</taxon>
        <taxon>Bacillota</taxon>
        <taxon>Clostridia</taxon>
        <taxon>Lachnospirales</taxon>
        <taxon>Lachnospiraceae</taxon>
        <taxon>Velocimicrobium</taxon>
    </lineage>
</organism>
<evidence type="ECO:0000313" key="2">
    <source>
        <dbReference type="EMBL" id="MSS62585.1"/>
    </source>
</evidence>
<name>A0A6L5XUU0_9FIRM</name>
<comment type="caution">
    <text evidence="2">The sequence shown here is derived from an EMBL/GenBank/DDBJ whole genome shotgun (WGS) entry which is preliminary data.</text>
</comment>
<evidence type="ECO:0000259" key="1">
    <source>
        <dbReference type="Pfam" id="PF02368"/>
    </source>
</evidence>
<proteinExistence type="predicted"/>
<dbReference type="SUPFAM" id="SSF49373">
    <property type="entry name" value="Invasin/intimin cell-adhesion fragments"/>
    <property type="match status" value="1"/>
</dbReference>
<accession>A0A6L5XUU0</accession>
<dbReference type="EMBL" id="VUMT01000001">
    <property type="protein sequence ID" value="MSS62585.1"/>
    <property type="molecule type" value="Genomic_DNA"/>
</dbReference>
<dbReference type="Pfam" id="PF02368">
    <property type="entry name" value="Big_2"/>
    <property type="match status" value="1"/>
</dbReference>